<organism evidence="1 2">
    <name type="scientific">Candidatus Magasanikbacteria bacterium RIFOXYD1_FULL_40_23</name>
    <dbReference type="NCBI Taxonomy" id="1798705"/>
    <lineage>
        <taxon>Bacteria</taxon>
        <taxon>Candidatus Magasanikiibacteriota</taxon>
    </lineage>
</organism>
<sequence length="158" mass="18460">MKLISNLSDKLFDSDKEIFSNFVTNLKERLFFLNLQTKSIDDLNNAKFILDELQLKPIVSDVTKLDSLKSLILNIFLFSKRVNQQYEMVQFWFRDVSTIAPINIGFEIKTLEEIDDRLRTLPEILQSEIFSKNLESLAGKTILVGFDRENYKWTVSTL</sequence>
<dbReference type="Proteomes" id="UP000176634">
    <property type="component" value="Unassembled WGS sequence"/>
</dbReference>
<dbReference type="EMBL" id="MFRA01000001">
    <property type="protein sequence ID" value="OGH93311.1"/>
    <property type="molecule type" value="Genomic_DNA"/>
</dbReference>
<name>A0A1F6PAV5_9BACT</name>
<protein>
    <submittedName>
        <fullName evidence="1">Uncharacterized protein</fullName>
    </submittedName>
</protein>
<dbReference type="AlphaFoldDB" id="A0A1F6PAV5"/>
<evidence type="ECO:0000313" key="1">
    <source>
        <dbReference type="EMBL" id="OGH93311.1"/>
    </source>
</evidence>
<proteinExistence type="predicted"/>
<gene>
    <name evidence="1" type="ORF">A2563_01750</name>
</gene>
<accession>A0A1F6PAV5</accession>
<comment type="caution">
    <text evidence="1">The sequence shown here is derived from an EMBL/GenBank/DDBJ whole genome shotgun (WGS) entry which is preliminary data.</text>
</comment>
<evidence type="ECO:0000313" key="2">
    <source>
        <dbReference type="Proteomes" id="UP000176634"/>
    </source>
</evidence>
<reference evidence="1 2" key="1">
    <citation type="journal article" date="2016" name="Nat. Commun.">
        <title>Thousands of microbial genomes shed light on interconnected biogeochemical processes in an aquifer system.</title>
        <authorList>
            <person name="Anantharaman K."/>
            <person name="Brown C.T."/>
            <person name="Hug L.A."/>
            <person name="Sharon I."/>
            <person name="Castelle C.J."/>
            <person name="Probst A.J."/>
            <person name="Thomas B.C."/>
            <person name="Singh A."/>
            <person name="Wilkins M.J."/>
            <person name="Karaoz U."/>
            <person name="Brodie E.L."/>
            <person name="Williams K.H."/>
            <person name="Hubbard S.S."/>
            <person name="Banfield J.F."/>
        </authorList>
    </citation>
    <scope>NUCLEOTIDE SEQUENCE [LARGE SCALE GENOMIC DNA]</scope>
</reference>
<dbReference type="STRING" id="1798705.A2563_01750"/>